<proteinExistence type="predicted"/>
<keyword evidence="2" id="KW-0732">Signal</keyword>
<comment type="caution">
    <text evidence="3">The sequence shown here is derived from an EMBL/GenBank/DDBJ whole genome shotgun (WGS) entry which is preliminary data.</text>
</comment>
<dbReference type="PROSITE" id="PS51257">
    <property type="entry name" value="PROKAR_LIPOPROTEIN"/>
    <property type="match status" value="1"/>
</dbReference>
<protein>
    <submittedName>
        <fullName evidence="3">Uncharacterized protein</fullName>
    </submittedName>
</protein>
<evidence type="ECO:0000256" key="2">
    <source>
        <dbReference type="SAM" id="SignalP"/>
    </source>
</evidence>
<feature type="chain" id="PRO_5046048021" evidence="2">
    <location>
        <begin position="33"/>
        <end position="407"/>
    </location>
</feature>
<evidence type="ECO:0000313" key="4">
    <source>
        <dbReference type="Proteomes" id="UP001597391"/>
    </source>
</evidence>
<dbReference type="Proteomes" id="UP001597391">
    <property type="component" value="Unassembled WGS sequence"/>
</dbReference>
<organism evidence="3 4">
    <name type="scientific">Populibacterium corticicola</name>
    <dbReference type="NCBI Taxonomy" id="1812826"/>
    <lineage>
        <taxon>Bacteria</taxon>
        <taxon>Bacillati</taxon>
        <taxon>Actinomycetota</taxon>
        <taxon>Actinomycetes</taxon>
        <taxon>Micrococcales</taxon>
        <taxon>Jonesiaceae</taxon>
        <taxon>Populibacterium</taxon>
    </lineage>
</organism>
<evidence type="ECO:0000256" key="1">
    <source>
        <dbReference type="SAM" id="MobiDB-lite"/>
    </source>
</evidence>
<name>A0ABW5XEP3_9MICO</name>
<keyword evidence="4" id="KW-1185">Reference proteome</keyword>
<evidence type="ECO:0000313" key="3">
    <source>
        <dbReference type="EMBL" id="MFD2840348.1"/>
    </source>
</evidence>
<sequence>MKKSPAGLGALGVVVMLMLSGCTSGGSGPVAAQPPTSSDPRVSSSLSEEPSSSQSPVVAEPTLVEAGWKSVLRVENPDTDFAVKTYGDTAMVTQTVTADGEVSLTHTTADGKVSTLERGNQRLVQETTLWGGDVLIFASIEGGLEPPYQLEVWTPGEKTARVLAVTTGSEWVAEAVVAGDALYFITRDDTDAMCLYRGVRSGGDLERHQITCLKDDEAGLAWLFADGSTVSWMTTDFRIAPNQDEFRCNKLYRLVDGSDTPEAVPGADCVMRGLASANTAVWSDMETPDEDGALSYTENQMHATIAEVTGDAGIGSTGTEKTCGGMVFWASEHAGSGIDYELENFRTWDPEHGVRMLSQPPGIDIMRGTFDKLVCVNDTTIGVERVMVGQHRQVEYFIADISTLKAS</sequence>
<dbReference type="RefSeq" id="WP_377466175.1">
    <property type="nucleotide sequence ID" value="NZ_JBHUOP010000003.1"/>
</dbReference>
<feature type="region of interest" description="Disordered" evidence="1">
    <location>
        <begin position="25"/>
        <end position="59"/>
    </location>
</feature>
<dbReference type="EMBL" id="JBHUOP010000003">
    <property type="protein sequence ID" value="MFD2840348.1"/>
    <property type="molecule type" value="Genomic_DNA"/>
</dbReference>
<gene>
    <name evidence="3" type="ORF">ACFSYH_07155</name>
</gene>
<feature type="compositionally biased region" description="Low complexity" evidence="1">
    <location>
        <begin position="42"/>
        <end position="59"/>
    </location>
</feature>
<accession>A0ABW5XEP3</accession>
<reference evidence="4" key="1">
    <citation type="journal article" date="2019" name="Int. J. Syst. Evol. Microbiol.">
        <title>The Global Catalogue of Microorganisms (GCM) 10K type strain sequencing project: providing services to taxonomists for standard genome sequencing and annotation.</title>
        <authorList>
            <consortium name="The Broad Institute Genomics Platform"/>
            <consortium name="The Broad Institute Genome Sequencing Center for Infectious Disease"/>
            <person name="Wu L."/>
            <person name="Ma J."/>
        </authorList>
    </citation>
    <scope>NUCLEOTIDE SEQUENCE [LARGE SCALE GENOMIC DNA]</scope>
    <source>
        <strain evidence="4">KCTC 33576</strain>
    </source>
</reference>
<feature type="signal peptide" evidence="2">
    <location>
        <begin position="1"/>
        <end position="32"/>
    </location>
</feature>